<name>A0A5N5HPZ7_9ROSA</name>
<comment type="caution">
    <text evidence="8">The sequence shown here is derived from an EMBL/GenBank/DDBJ whole genome shotgun (WGS) entry which is preliminary data.</text>
</comment>
<dbReference type="OrthoDB" id="1728340at2759"/>
<reference evidence="8 9" key="1">
    <citation type="submission" date="2019-09" db="EMBL/GenBank/DDBJ databases">
        <authorList>
            <person name="Ou C."/>
        </authorList>
    </citation>
    <scope>NUCLEOTIDE SEQUENCE [LARGE SCALE GENOMIC DNA]</scope>
    <source>
        <strain evidence="8">S2</strain>
        <tissue evidence="8">Leaf</tissue>
    </source>
</reference>
<sequence>MARLIFNMPVLYASLSVLKEFGRERERERERERAEESMDMQVGCRWGVLLPVVAMVTVEFTDVGVTTVSKAAMSRGMSSYVFVVYSNALAAIFLLPCFILQKKPAASLPLSVLCGLFLLGLIGSSSLILAYNGINYSSPTVSSAMGNLIPIFTFVLAVIFRIEKLDLRKSSTRAKLLSTIVSVSGAFIVILYKGSAILTFKGLSPPNFSNQHFVSQQTNWVFGGFLLALSCLLAAIWNIVQAPIVNNFPSKVTIVFFYIFFVTIQTTIYSLIVERNPNSWVLRPDIEMIAIVCSAMFGSVFRTAVHVWCLQQNGPIFVTMFRPLGVAIAAAMVVIFLGESLHLGSVIGSIIIAIGFYAMIWGQIKEQKIAMENEVHILASATQQAPLLPCRVAEDQ</sequence>
<dbReference type="InterPro" id="IPR000620">
    <property type="entry name" value="EamA_dom"/>
</dbReference>
<accession>A0A5N5HPZ7</accession>
<evidence type="ECO:0000256" key="5">
    <source>
        <dbReference type="ARBA" id="ARBA00023136"/>
    </source>
</evidence>
<feature type="transmembrane region" description="Helical" evidence="6">
    <location>
        <begin position="316"/>
        <end position="337"/>
    </location>
</feature>
<feature type="transmembrane region" description="Helical" evidence="6">
    <location>
        <begin position="252"/>
        <end position="272"/>
    </location>
</feature>
<dbReference type="GO" id="GO:0022857">
    <property type="term" value="F:transmembrane transporter activity"/>
    <property type="evidence" value="ECO:0007669"/>
    <property type="project" value="InterPro"/>
</dbReference>
<feature type="transmembrane region" description="Helical" evidence="6">
    <location>
        <begin position="80"/>
        <end position="100"/>
    </location>
</feature>
<dbReference type="SUPFAM" id="SSF103481">
    <property type="entry name" value="Multidrug resistance efflux transporter EmrE"/>
    <property type="match status" value="1"/>
</dbReference>
<dbReference type="Proteomes" id="UP000327157">
    <property type="component" value="Unassembled WGS sequence"/>
</dbReference>
<feature type="transmembrane region" description="Helical" evidence="6">
    <location>
        <begin position="174"/>
        <end position="200"/>
    </location>
</feature>
<feature type="transmembrane region" description="Helical" evidence="6">
    <location>
        <begin position="220"/>
        <end position="240"/>
    </location>
</feature>
<dbReference type="AlphaFoldDB" id="A0A5N5HPZ7"/>
<keyword evidence="3 6" id="KW-0812">Transmembrane</keyword>
<reference evidence="8 9" key="2">
    <citation type="submission" date="2019-11" db="EMBL/GenBank/DDBJ databases">
        <title>A de novo genome assembly of a pear dwarfing rootstock.</title>
        <authorList>
            <person name="Wang F."/>
            <person name="Wang J."/>
            <person name="Li S."/>
            <person name="Zhang Y."/>
            <person name="Fang M."/>
            <person name="Ma L."/>
            <person name="Zhao Y."/>
            <person name="Jiang S."/>
        </authorList>
    </citation>
    <scope>NUCLEOTIDE SEQUENCE [LARGE SCALE GENOMIC DNA]</scope>
    <source>
        <strain evidence="8">S2</strain>
        <tissue evidence="8">Leaf</tissue>
    </source>
</reference>
<feature type="transmembrane region" description="Helical" evidence="6">
    <location>
        <begin position="144"/>
        <end position="162"/>
    </location>
</feature>
<dbReference type="GO" id="GO:0016020">
    <property type="term" value="C:membrane"/>
    <property type="evidence" value="ECO:0007669"/>
    <property type="project" value="UniProtKB-SubCell"/>
</dbReference>
<organism evidence="8 9">
    <name type="scientific">Pyrus ussuriensis x Pyrus communis</name>
    <dbReference type="NCBI Taxonomy" id="2448454"/>
    <lineage>
        <taxon>Eukaryota</taxon>
        <taxon>Viridiplantae</taxon>
        <taxon>Streptophyta</taxon>
        <taxon>Embryophyta</taxon>
        <taxon>Tracheophyta</taxon>
        <taxon>Spermatophyta</taxon>
        <taxon>Magnoliopsida</taxon>
        <taxon>eudicotyledons</taxon>
        <taxon>Gunneridae</taxon>
        <taxon>Pentapetalae</taxon>
        <taxon>rosids</taxon>
        <taxon>fabids</taxon>
        <taxon>Rosales</taxon>
        <taxon>Rosaceae</taxon>
        <taxon>Amygdaloideae</taxon>
        <taxon>Maleae</taxon>
        <taxon>Pyrus</taxon>
    </lineage>
</organism>
<evidence type="ECO:0000256" key="6">
    <source>
        <dbReference type="RuleBase" id="RU363077"/>
    </source>
</evidence>
<evidence type="ECO:0000256" key="4">
    <source>
        <dbReference type="ARBA" id="ARBA00022989"/>
    </source>
</evidence>
<comment type="similarity">
    <text evidence="2 6">Belongs to the drug/metabolite transporter (DMT) superfamily. Plant drug/metabolite exporter (P-DME) (TC 2.A.7.4) family.</text>
</comment>
<feature type="domain" description="EamA" evidence="7">
    <location>
        <begin position="59"/>
        <end position="190"/>
    </location>
</feature>
<dbReference type="PANTHER" id="PTHR31218">
    <property type="entry name" value="WAT1-RELATED PROTEIN"/>
    <property type="match status" value="1"/>
</dbReference>
<comment type="subcellular location">
    <subcellularLocation>
        <location evidence="1 6">Membrane</location>
        <topology evidence="1 6">Multi-pass membrane protein</topology>
    </subcellularLocation>
</comment>
<dbReference type="Pfam" id="PF00892">
    <property type="entry name" value="EamA"/>
    <property type="match status" value="1"/>
</dbReference>
<evidence type="ECO:0000256" key="3">
    <source>
        <dbReference type="ARBA" id="ARBA00022692"/>
    </source>
</evidence>
<evidence type="ECO:0000256" key="1">
    <source>
        <dbReference type="ARBA" id="ARBA00004141"/>
    </source>
</evidence>
<dbReference type="InterPro" id="IPR037185">
    <property type="entry name" value="EmrE-like"/>
</dbReference>
<feature type="transmembrane region" description="Helical" evidence="6">
    <location>
        <begin position="112"/>
        <end position="132"/>
    </location>
</feature>
<protein>
    <recommendedName>
        <fullName evidence="6">WAT1-related protein</fullName>
    </recommendedName>
</protein>
<keyword evidence="9" id="KW-1185">Reference proteome</keyword>
<evidence type="ECO:0000313" key="9">
    <source>
        <dbReference type="Proteomes" id="UP000327157"/>
    </source>
</evidence>
<feature type="transmembrane region" description="Helical" evidence="6">
    <location>
        <begin position="343"/>
        <end position="361"/>
    </location>
</feature>
<evidence type="ECO:0000259" key="7">
    <source>
        <dbReference type="Pfam" id="PF00892"/>
    </source>
</evidence>
<feature type="transmembrane region" description="Helical" evidence="6">
    <location>
        <begin position="288"/>
        <end position="309"/>
    </location>
</feature>
<feature type="transmembrane region" description="Helical" evidence="6">
    <location>
        <begin position="42"/>
        <end position="60"/>
    </location>
</feature>
<proteinExistence type="inferred from homology"/>
<gene>
    <name evidence="8" type="ORF">D8674_042544</name>
</gene>
<dbReference type="InterPro" id="IPR030184">
    <property type="entry name" value="WAT1-related"/>
</dbReference>
<keyword evidence="4 6" id="KW-1133">Transmembrane helix</keyword>
<evidence type="ECO:0000256" key="2">
    <source>
        <dbReference type="ARBA" id="ARBA00007635"/>
    </source>
</evidence>
<keyword evidence="5 6" id="KW-0472">Membrane</keyword>
<evidence type="ECO:0000313" key="8">
    <source>
        <dbReference type="EMBL" id="KAB2627590.1"/>
    </source>
</evidence>
<dbReference type="EMBL" id="SMOL01000156">
    <property type="protein sequence ID" value="KAB2627590.1"/>
    <property type="molecule type" value="Genomic_DNA"/>
</dbReference>